<accession>A0A0S2KHU9</accession>
<gene>
    <name evidence="1" type="ORF">AS203_01360</name>
</gene>
<evidence type="ECO:0000313" key="2">
    <source>
        <dbReference type="Proteomes" id="UP000056252"/>
    </source>
</evidence>
<dbReference type="RefSeq" id="WP_025065094.1">
    <property type="nucleotide sequence ID" value="NZ_CAUPOR010000036.1"/>
</dbReference>
<evidence type="ECO:0000313" key="1">
    <source>
        <dbReference type="EMBL" id="ALO47911.1"/>
    </source>
</evidence>
<dbReference type="AlphaFoldDB" id="A0A0S2KHU9"/>
<protein>
    <submittedName>
        <fullName evidence="1">Uncharacterized protein</fullName>
    </submittedName>
</protein>
<name>A0A0S2KHU9_9BACT</name>
<dbReference type="KEGG" id="peo:AS203_01360"/>
<proteinExistence type="predicted"/>
<dbReference type="Proteomes" id="UP000056252">
    <property type="component" value="Chromosome"/>
</dbReference>
<sequence>MQHFNHLLVNLPLIALRKAVNRLANNIYLNGGKTLNGNVDRLIVSSGITKRIEHDRPLTNLSSKYVKTI</sequence>
<dbReference type="STRING" id="76123.AS203_01360"/>
<reference evidence="2" key="1">
    <citation type="submission" date="2015-11" db="EMBL/GenBank/DDBJ databases">
        <authorList>
            <person name="Holder M.E."/>
            <person name="Ajami N.J."/>
            <person name="Petrosino J.F."/>
        </authorList>
    </citation>
    <scope>NUCLEOTIDE SEQUENCE [LARGE SCALE GENOMIC DNA]</scope>
    <source>
        <strain evidence="2">F0113</strain>
    </source>
</reference>
<organism evidence="1 2">
    <name type="scientific">Hoylesella enoeca</name>
    <dbReference type="NCBI Taxonomy" id="76123"/>
    <lineage>
        <taxon>Bacteria</taxon>
        <taxon>Pseudomonadati</taxon>
        <taxon>Bacteroidota</taxon>
        <taxon>Bacteroidia</taxon>
        <taxon>Bacteroidales</taxon>
        <taxon>Prevotellaceae</taxon>
        <taxon>Hoylesella</taxon>
    </lineage>
</organism>
<keyword evidence="2" id="KW-1185">Reference proteome</keyword>
<dbReference type="EMBL" id="CP013195">
    <property type="protein sequence ID" value="ALO47911.1"/>
    <property type="molecule type" value="Genomic_DNA"/>
</dbReference>